<evidence type="ECO:0008006" key="4">
    <source>
        <dbReference type="Google" id="ProtNLM"/>
    </source>
</evidence>
<accession>A0ABW3JF57</accession>
<feature type="transmembrane region" description="Helical" evidence="1">
    <location>
        <begin position="79"/>
        <end position="99"/>
    </location>
</feature>
<protein>
    <recommendedName>
        <fullName evidence="4">Transmembrane protein</fullName>
    </recommendedName>
</protein>
<dbReference type="Proteomes" id="UP001597102">
    <property type="component" value="Unassembled WGS sequence"/>
</dbReference>
<evidence type="ECO:0000256" key="1">
    <source>
        <dbReference type="SAM" id="Phobius"/>
    </source>
</evidence>
<evidence type="ECO:0000313" key="3">
    <source>
        <dbReference type="Proteomes" id="UP001597102"/>
    </source>
</evidence>
<proteinExistence type="predicted"/>
<gene>
    <name evidence="2" type="ORF">ACFQ2F_13260</name>
</gene>
<keyword evidence="1" id="KW-0472">Membrane</keyword>
<evidence type="ECO:0000313" key="2">
    <source>
        <dbReference type="EMBL" id="MFD0988067.1"/>
    </source>
</evidence>
<keyword evidence="3" id="KW-1185">Reference proteome</keyword>
<sequence>MRIIHPIAGALALIIIATFWMATVSSELFGSLDAVAAVKTGIAWGLLLLVPSIALAGGTGFLLARGFRNALVAAKQKRMPLIAGNGLLILVPAALYLAWAANAGAFDSTFVTVQIAELIAGAVNVTLLSLNMRDGLRLTGRLKPVALSRRAA</sequence>
<organism evidence="2 3">
    <name type="scientific">Methyloligella solikamskensis</name>
    <dbReference type="NCBI Taxonomy" id="1177756"/>
    <lineage>
        <taxon>Bacteria</taxon>
        <taxon>Pseudomonadati</taxon>
        <taxon>Pseudomonadota</taxon>
        <taxon>Alphaproteobacteria</taxon>
        <taxon>Hyphomicrobiales</taxon>
        <taxon>Hyphomicrobiaceae</taxon>
        <taxon>Methyloligella</taxon>
    </lineage>
</organism>
<keyword evidence="1" id="KW-1133">Transmembrane helix</keyword>
<reference evidence="3" key="1">
    <citation type="journal article" date="2019" name="Int. J. Syst. Evol. Microbiol.">
        <title>The Global Catalogue of Microorganisms (GCM) 10K type strain sequencing project: providing services to taxonomists for standard genome sequencing and annotation.</title>
        <authorList>
            <consortium name="The Broad Institute Genomics Platform"/>
            <consortium name="The Broad Institute Genome Sequencing Center for Infectious Disease"/>
            <person name="Wu L."/>
            <person name="Ma J."/>
        </authorList>
    </citation>
    <scope>NUCLEOTIDE SEQUENCE [LARGE SCALE GENOMIC DNA]</scope>
    <source>
        <strain evidence="3">CCUG 61697</strain>
    </source>
</reference>
<feature type="transmembrane region" description="Helical" evidence="1">
    <location>
        <begin position="42"/>
        <end position="67"/>
    </location>
</feature>
<comment type="caution">
    <text evidence="2">The sequence shown here is derived from an EMBL/GenBank/DDBJ whole genome shotgun (WGS) entry which is preliminary data.</text>
</comment>
<feature type="transmembrane region" description="Helical" evidence="1">
    <location>
        <begin position="111"/>
        <end position="131"/>
    </location>
</feature>
<dbReference type="EMBL" id="JBHTJO010000002">
    <property type="protein sequence ID" value="MFD0988067.1"/>
    <property type="molecule type" value="Genomic_DNA"/>
</dbReference>
<dbReference type="RefSeq" id="WP_379090834.1">
    <property type="nucleotide sequence ID" value="NZ_JBHTJO010000002.1"/>
</dbReference>
<keyword evidence="1" id="KW-0812">Transmembrane</keyword>
<name>A0ABW3JF57_9HYPH</name>